<comment type="similarity">
    <text evidence="2">Belongs to the bacterial solute-binding protein 1 family.</text>
</comment>
<evidence type="ECO:0000313" key="6">
    <source>
        <dbReference type="Proteomes" id="UP001431221"/>
    </source>
</evidence>
<feature type="chain" id="PRO_5047450144" evidence="4">
    <location>
        <begin position="20"/>
        <end position="421"/>
    </location>
</feature>
<dbReference type="InterPro" id="IPR006059">
    <property type="entry name" value="SBP"/>
</dbReference>
<dbReference type="Proteomes" id="UP001431221">
    <property type="component" value="Unassembled WGS sequence"/>
</dbReference>
<comment type="caution">
    <text evidence="5">The sequence shown here is derived from an EMBL/GenBank/DDBJ whole genome shotgun (WGS) entry which is preliminary data.</text>
</comment>
<protein>
    <submittedName>
        <fullName evidence="5">ABC transporter substrate-binding protein</fullName>
    </submittedName>
</protein>
<dbReference type="PANTHER" id="PTHR43649">
    <property type="entry name" value="ARABINOSE-BINDING PROTEIN-RELATED"/>
    <property type="match status" value="1"/>
</dbReference>
<evidence type="ECO:0000256" key="2">
    <source>
        <dbReference type="ARBA" id="ARBA00008520"/>
    </source>
</evidence>
<dbReference type="CDD" id="cd14748">
    <property type="entry name" value="PBP2_UgpB"/>
    <property type="match status" value="1"/>
</dbReference>
<dbReference type="Pfam" id="PF13416">
    <property type="entry name" value="SBP_bac_8"/>
    <property type="match status" value="1"/>
</dbReference>
<keyword evidence="4" id="KW-0732">Signal</keyword>
<sequence length="421" mass="46555">MKKCLTAIAFLLAAGSAQAQDEKITIEFAYPYSHLFDVTYEKILPMFNEQYPNIEVKIRASYESYEDGTNTILREAVAGTLPDVTMQGLNRQAILVDKGIAKSLEPFILREEDFAKDGYHDAMLALGTFKDDIYGLPFSVSLPVGYYNMDVMAKAGITSTDQLPKTWDEVVDTCGKLREAGVKNPMFWGWNITGNWFLQALMWSQDKSTMEGNDFQIASDEGLKSLETMKSLFRGCDMQNIEWKAALASFSAGEIGMMFWSTSALGAVERAKGDFELKTNEFPGLEATGPKGLPAGGNAAMLVSTSEDPKELDAAWKWLKFITSGQGAAEVARTTGYMPPNKAANEVILADFYKENPNKETAVRQLPLLRDWQAYPGDNGLAITQVIYDGIEGVVTGEYDDMAELQEQLDEEVQDLLPSAN</sequence>
<keyword evidence="3" id="KW-0574">Periplasm</keyword>
<feature type="signal peptide" evidence="4">
    <location>
        <begin position="1"/>
        <end position="19"/>
    </location>
</feature>
<dbReference type="SUPFAM" id="SSF53850">
    <property type="entry name" value="Periplasmic binding protein-like II"/>
    <property type="match status" value="1"/>
</dbReference>
<evidence type="ECO:0000256" key="3">
    <source>
        <dbReference type="ARBA" id="ARBA00022764"/>
    </source>
</evidence>
<proteinExistence type="inferred from homology"/>
<accession>A0ABT0GYU2</accession>
<comment type="subcellular location">
    <subcellularLocation>
        <location evidence="1">Periplasm</location>
    </subcellularLocation>
</comment>
<gene>
    <name evidence="5" type="ORF">M0H32_20690</name>
</gene>
<dbReference type="InterPro" id="IPR050490">
    <property type="entry name" value="Bact_solute-bd_prot1"/>
</dbReference>
<evidence type="ECO:0000313" key="5">
    <source>
        <dbReference type="EMBL" id="MCK7614594.1"/>
    </source>
</evidence>
<keyword evidence="6" id="KW-1185">Reference proteome</keyword>
<name>A0ABT0GYU2_9HYPH</name>
<reference evidence="5" key="1">
    <citation type="submission" date="2022-04" db="EMBL/GenBank/DDBJ databases">
        <title>Roseibium sp. CAU 1639 isolated from mud.</title>
        <authorList>
            <person name="Kim W."/>
        </authorList>
    </citation>
    <scope>NUCLEOTIDE SEQUENCE</scope>
    <source>
        <strain evidence="5">CAU 1639</strain>
    </source>
</reference>
<evidence type="ECO:0000256" key="4">
    <source>
        <dbReference type="SAM" id="SignalP"/>
    </source>
</evidence>
<dbReference type="RefSeq" id="WP_248157241.1">
    <property type="nucleotide sequence ID" value="NZ_JALNMJ010000016.1"/>
</dbReference>
<dbReference type="EMBL" id="JALNMJ010000016">
    <property type="protein sequence ID" value="MCK7614594.1"/>
    <property type="molecule type" value="Genomic_DNA"/>
</dbReference>
<organism evidence="5 6">
    <name type="scientific">Roseibium sediminicola</name>
    <dbReference type="NCBI Taxonomy" id="2933272"/>
    <lineage>
        <taxon>Bacteria</taxon>
        <taxon>Pseudomonadati</taxon>
        <taxon>Pseudomonadota</taxon>
        <taxon>Alphaproteobacteria</taxon>
        <taxon>Hyphomicrobiales</taxon>
        <taxon>Stappiaceae</taxon>
        <taxon>Roseibium</taxon>
    </lineage>
</organism>
<dbReference type="PANTHER" id="PTHR43649:SF12">
    <property type="entry name" value="DIACETYLCHITOBIOSE BINDING PROTEIN DASA"/>
    <property type="match status" value="1"/>
</dbReference>
<evidence type="ECO:0000256" key="1">
    <source>
        <dbReference type="ARBA" id="ARBA00004418"/>
    </source>
</evidence>
<dbReference type="Gene3D" id="3.40.190.10">
    <property type="entry name" value="Periplasmic binding protein-like II"/>
    <property type="match status" value="1"/>
</dbReference>